<organism evidence="2">
    <name type="scientific">marine sediment metagenome</name>
    <dbReference type="NCBI Taxonomy" id="412755"/>
    <lineage>
        <taxon>unclassified sequences</taxon>
        <taxon>metagenomes</taxon>
        <taxon>ecological metagenomes</taxon>
    </lineage>
</organism>
<evidence type="ECO:0000313" key="2">
    <source>
        <dbReference type="EMBL" id="KKN35615.1"/>
    </source>
</evidence>
<sequence>MKSRYETNFIVFKLVRIARRFTVAAVVIIGSVLILGTLFGVWLATMGALSEIFKRELAEDDIGFGNMIAEISYRADLDLVIMAGGFYLVIIVIIASLVRWIPRYARDVQRGRK</sequence>
<protein>
    <submittedName>
        <fullName evidence="2">Uncharacterized protein</fullName>
    </submittedName>
</protein>
<gene>
    <name evidence="2" type="ORF">LCGC14_0781720</name>
</gene>
<accession>A0A0F9PVG6</accession>
<evidence type="ECO:0000256" key="1">
    <source>
        <dbReference type="SAM" id="Phobius"/>
    </source>
</evidence>
<reference evidence="2" key="1">
    <citation type="journal article" date="2015" name="Nature">
        <title>Complex archaea that bridge the gap between prokaryotes and eukaryotes.</title>
        <authorList>
            <person name="Spang A."/>
            <person name="Saw J.H."/>
            <person name="Jorgensen S.L."/>
            <person name="Zaremba-Niedzwiedzka K."/>
            <person name="Martijn J."/>
            <person name="Lind A.E."/>
            <person name="van Eijk R."/>
            <person name="Schleper C."/>
            <person name="Guy L."/>
            <person name="Ettema T.J."/>
        </authorList>
    </citation>
    <scope>NUCLEOTIDE SEQUENCE</scope>
</reference>
<dbReference type="AlphaFoldDB" id="A0A0F9PVG6"/>
<keyword evidence="1" id="KW-0812">Transmembrane</keyword>
<keyword evidence="1" id="KW-0472">Membrane</keyword>
<proteinExistence type="predicted"/>
<name>A0A0F9PVG6_9ZZZZ</name>
<comment type="caution">
    <text evidence="2">The sequence shown here is derived from an EMBL/GenBank/DDBJ whole genome shotgun (WGS) entry which is preliminary data.</text>
</comment>
<dbReference type="EMBL" id="LAZR01002025">
    <property type="protein sequence ID" value="KKN35615.1"/>
    <property type="molecule type" value="Genomic_DNA"/>
</dbReference>
<feature type="transmembrane region" description="Helical" evidence="1">
    <location>
        <begin position="79"/>
        <end position="102"/>
    </location>
</feature>
<feature type="transmembrane region" description="Helical" evidence="1">
    <location>
        <begin position="21"/>
        <end position="44"/>
    </location>
</feature>
<keyword evidence="1" id="KW-1133">Transmembrane helix</keyword>